<feature type="region of interest" description="Disordered" evidence="1">
    <location>
        <begin position="355"/>
        <end position="375"/>
    </location>
</feature>
<keyword evidence="2" id="KW-1133">Transmembrane helix</keyword>
<keyword evidence="6" id="KW-1185">Reference proteome</keyword>
<evidence type="ECO:0000313" key="5">
    <source>
        <dbReference type="EMBL" id="OXA61982.1"/>
    </source>
</evidence>
<sequence>MNCYPSFILLWLLIIFTSTIGTTRPYHTIEIRRRSELSSGGHVYNITNCNPNLAEFDEHDKIMEIETNGNCFNIYSEKGCTTSEGRLIRYQAGRLLTELSKFNKHRWDGDLHVDDEHVQVKSVGPCFDKCDPRNWQGDSPSRPVTVTIYEDEDFTGDEMTLKVEGDRCFPISSSGPVSTKASIKISGDESSCIELHDDPSCGGNFTQFRPGYPYLHDLWFWGIAGNDIAVYATAIAKCGVHCNKTIPEVNSNVETHPGRNFVSLYDHPGFYGNARHVNLTGGGCYNLTQRAASIRTYDQCVILYEAPNCQQKRNSYTIQIGDQESVDYYLEKFMSSTLPTPVTTNSIRLCDKQPSLQVTSSSPPTVPMSSDGATSPCANQVSDTISTNNTSFPMWAVTLIFLAELILICFSALGGAYIFKRYENLGYSRSENYNVSYQLQS</sequence>
<gene>
    <name evidence="5" type="ORF">Fcan01_03364</name>
</gene>
<protein>
    <recommendedName>
        <fullName evidence="4">Beta/gamma crystallin 'Greek key' domain-containing protein</fullName>
    </recommendedName>
</protein>
<comment type="caution">
    <text evidence="5">The sequence shown here is derived from an EMBL/GenBank/DDBJ whole genome shotgun (WGS) entry which is preliminary data.</text>
</comment>
<organism evidence="5 6">
    <name type="scientific">Folsomia candida</name>
    <name type="common">Springtail</name>
    <dbReference type="NCBI Taxonomy" id="158441"/>
    <lineage>
        <taxon>Eukaryota</taxon>
        <taxon>Metazoa</taxon>
        <taxon>Ecdysozoa</taxon>
        <taxon>Arthropoda</taxon>
        <taxon>Hexapoda</taxon>
        <taxon>Collembola</taxon>
        <taxon>Entomobryomorpha</taxon>
        <taxon>Isotomoidea</taxon>
        <taxon>Isotomidae</taxon>
        <taxon>Proisotominae</taxon>
        <taxon>Folsomia</taxon>
    </lineage>
</organism>
<evidence type="ECO:0000256" key="2">
    <source>
        <dbReference type="SAM" id="Phobius"/>
    </source>
</evidence>
<evidence type="ECO:0000256" key="1">
    <source>
        <dbReference type="SAM" id="MobiDB-lite"/>
    </source>
</evidence>
<accession>A0A226EWL1</accession>
<proteinExistence type="predicted"/>
<keyword evidence="2" id="KW-0472">Membrane</keyword>
<feature type="transmembrane region" description="Helical" evidence="2">
    <location>
        <begin position="392"/>
        <end position="419"/>
    </location>
</feature>
<dbReference type="EMBL" id="LNIX01000001">
    <property type="protein sequence ID" value="OXA61982.1"/>
    <property type="molecule type" value="Genomic_DNA"/>
</dbReference>
<evidence type="ECO:0000259" key="4">
    <source>
        <dbReference type="PROSITE" id="PS50915"/>
    </source>
</evidence>
<evidence type="ECO:0000256" key="3">
    <source>
        <dbReference type="SAM" id="SignalP"/>
    </source>
</evidence>
<feature type="chain" id="PRO_5012872556" description="Beta/gamma crystallin 'Greek key' domain-containing protein" evidence="3">
    <location>
        <begin position="22"/>
        <end position="441"/>
    </location>
</feature>
<keyword evidence="2" id="KW-0812">Transmembrane</keyword>
<dbReference type="AlphaFoldDB" id="A0A226EWL1"/>
<name>A0A226EWL1_FOLCA</name>
<keyword evidence="3" id="KW-0732">Signal</keyword>
<dbReference type="PROSITE" id="PS50915">
    <property type="entry name" value="CRYSTALLIN_BETA_GAMMA"/>
    <property type="match status" value="1"/>
</dbReference>
<evidence type="ECO:0000313" key="6">
    <source>
        <dbReference type="Proteomes" id="UP000198287"/>
    </source>
</evidence>
<feature type="compositionally biased region" description="Low complexity" evidence="1">
    <location>
        <begin position="355"/>
        <end position="370"/>
    </location>
</feature>
<feature type="signal peptide" evidence="3">
    <location>
        <begin position="1"/>
        <end position="21"/>
    </location>
</feature>
<reference evidence="5 6" key="1">
    <citation type="submission" date="2015-12" db="EMBL/GenBank/DDBJ databases">
        <title>The genome of Folsomia candida.</title>
        <authorList>
            <person name="Faddeeva A."/>
            <person name="Derks M.F."/>
            <person name="Anvar Y."/>
            <person name="Smit S."/>
            <person name="Van Straalen N."/>
            <person name="Roelofs D."/>
        </authorList>
    </citation>
    <scope>NUCLEOTIDE SEQUENCE [LARGE SCALE GENOMIC DNA]</scope>
    <source>
        <strain evidence="5 6">VU population</strain>
        <tissue evidence="5">Whole body</tissue>
    </source>
</reference>
<feature type="domain" description="Beta/gamma crystallin 'Greek key'" evidence="4">
    <location>
        <begin position="144"/>
        <end position="187"/>
    </location>
</feature>
<dbReference type="InterPro" id="IPR001064">
    <property type="entry name" value="Beta/gamma_crystallin"/>
</dbReference>
<dbReference type="Gene3D" id="2.60.20.10">
    <property type="entry name" value="Crystallins"/>
    <property type="match status" value="1"/>
</dbReference>
<dbReference type="Proteomes" id="UP000198287">
    <property type="component" value="Unassembled WGS sequence"/>
</dbReference>